<dbReference type="Gene3D" id="3.40.1280.10">
    <property type="match status" value="1"/>
</dbReference>
<dbReference type="Pfam" id="PF04452">
    <property type="entry name" value="Methyltrans_RNA"/>
    <property type="match status" value="1"/>
</dbReference>
<feature type="domain" description="Ribosomal RNA small subunit methyltransferase E methyltransferase" evidence="13">
    <location>
        <begin position="76"/>
        <end position="233"/>
    </location>
</feature>
<dbReference type="EMBL" id="CP128399">
    <property type="protein sequence ID" value="WJW66625.1"/>
    <property type="molecule type" value="Genomic_DNA"/>
</dbReference>
<evidence type="ECO:0000313" key="17">
    <source>
        <dbReference type="Proteomes" id="UP000521676"/>
    </source>
</evidence>
<dbReference type="SUPFAM" id="SSF88697">
    <property type="entry name" value="PUA domain-like"/>
    <property type="match status" value="1"/>
</dbReference>
<evidence type="ECO:0000313" key="16">
    <source>
        <dbReference type="EMBL" id="WJW66625.1"/>
    </source>
</evidence>
<dbReference type="PIRSF" id="PIRSF015601">
    <property type="entry name" value="MTase_slr0722"/>
    <property type="match status" value="1"/>
</dbReference>
<dbReference type="EMBL" id="JACATZ010000001">
    <property type="protein sequence ID" value="NWJ44740.1"/>
    <property type="molecule type" value="Genomic_DNA"/>
</dbReference>
<evidence type="ECO:0000256" key="7">
    <source>
        <dbReference type="ARBA" id="ARBA00022603"/>
    </source>
</evidence>
<dbReference type="GO" id="GO:0070475">
    <property type="term" value="P:rRNA base methylation"/>
    <property type="evidence" value="ECO:0007669"/>
    <property type="project" value="TreeGrafter"/>
</dbReference>
<evidence type="ECO:0000256" key="2">
    <source>
        <dbReference type="ARBA" id="ARBA00005528"/>
    </source>
</evidence>
<evidence type="ECO:0000313" key="15">
    <source>
        <dbReference type="EMBL" id="NWJ44740.1"/>
    </source>
</evidence>
<organism evidence="15 17">
    <name type="scientific">Candidatus Chlorohelix allophototropha</name>
    <dbReference type="NCBI Taxonomy" id="3003348"/>
    <lineage>
        <taxon>Bacteria</taxon>
        <taxon>Bacillati</taxon>
        <taxon>Chloroflexota</taxon>
        <taxon>Chloroflexia</taxon>
        <taxon>Candidatus Chloroheliales</taxon>
        <taxon>Candidatus Chloroheliaceae</taxon>
        <taxon>Candidatus Chlorohelix</taxon>
    </lineage>
</organism>
<comment type="similarity">
    <text evidence="2 12">Belongs to the RNA methyltransferase RsmE family.</text>
</comment>
<dbReference type="InterPro" id="IPR046887">
    <property type="entry name" value="RsmE_PUA-like"/>
</dbReference>
<dbReference type="InterPro" id="IPR046886">
    <property type="entry name" value="RsmE_MTase_dom"/>
</dbReference>
<protein>
    <recommendedName>
        <fullName evidence="4 12">Ribosomal RNA small subunit methyltransferase E</fullName>
        <ecNumber evidence="3 12">2.1.1.193</ecNumber>
    </recommendedName>
</protein>
<dbReference type="Proteomes" id="UP000521676">
    <property type="component" value="Unassembled WGS sequence"/>
</dbReference>
<evidence type="ECO:0000256" key="10">
    <source>
        <dbReference type="ARBA" id="ARBA00025699"/>
    </source>
</evidence>
<dbReference type="PANTHER" id="PTHR30027">
    <property type="entry name" value="RIBOSOMAL RNA SMALL SUBUNIT METHYLTRANSFERASE E"/>
    <property type="match status" value="1"/>
</dbReference>
<dbReference type="CDD" id="cd18084">
    <property type="entry name" value="RsmE-like"/>
    <property type="match status" value="1"/>
</dbReference>
<dbReference type="RefSeq" id="WP_341468518.1">
    <property type="nucleotide sequence ID" value="NZ_CP128399.1"/>
</dbReference>
<dbReference type="Pfam" id="PF20260">
    <property type="entry name" value="PUA_4"/>
    <property type="match status" value="1"/>
</dbReference>
<dbReference type="GO" id="GO:0005737">
    <property type="term" value="C:cytoplasm"/>
    <property type="evidence" value="ECO:0007669"/>
    <property type="project" value="UniProtKB-SubCell"/>
</dbReference>
<dbReference type="InterPro" id="IPR029028">
    <property type="entry name" value="Alpha/beta_knot_MTases"/>
</dbReference>
<dbReference type="NCBIfam" id="NF008692">
    <property type="entry name" value="PRK11713.1-5"/>
    <property type="match status" value="1"/>
</dbReference>
<reference evidence="16" key="2">
    <citation type="journal article" date="2024" name="Nature">
        <title>Anoxygenic phototroph of the Chloroflexota uses a type I reaction centre.</title>
        <authorList>
            <person name="Tsuji J.M."/>
            <person name="Shaw N.A."/>
            <person name="Nagashima S."/>
            <person name="Venkiteswaran J.J."/>
            <person name="Schiff S.L."/>
            <person name="Watanabe T."/>
            <person name="Fukui M."/>
            <person name="Hanada S."/>
            <person name="Tank M."/>
            <person name="Neufeld J.D."/>
        </authorList>
    </citation>
    <scope>NUCLEOTIDE SEQUENCE</scope>
    <source>
        <strain evidence="16">L227-S17</strain>
    </source>
</reference>
<dbReference type="InterPro" id="IPR015947">
    <property type="entry name" value="PUA-like_sf"/>
</dbReference>
<reference evidence="15 17" key="1">
    <citation type="submission" date="2020-06" db="EMBL/GenBank/DDBJ databases">
        <title>Anoxygenic phototrophic Chloroflexota member uses a Type I reaction center.</title>
        <authorList>
            <person name="Tsuji J.M."/>
            <person name="Shaw N.A."/>
            <person name="Nagashima S."/>
            <person name="Venkiteswaran J."/>
            <person name="Schiff S.L."/>
            <person name="Hanada S."/>
            <person name="Tank M."/>
            <person name="Neufeld J.D."/>
        </authorList>
    </citation>
    <scope>NUCLEOTIDE SEQUENCE [LARGE SCALE GENOMIC DNA]</scope>
    <source>
        <strain evidence="15">L227-S17</strain>
    </source>
</reference>
<keyword evidence="6 12" id="KW-0698">rRNA processing</keyword>
<evidence type="ECO:0000256" key="9">
    <source>
        <dbReference type="ARBA" id="ARBA00022691"/>
    </source>
</evidence>
<evidence type="ECO:0000259" key="13">
    <source>
        <dbReference type="Pfam" id="PF04452"/>
    </source>
</evidence>
<evidence type="ECO:0000256" key="4">
    <source>
        <dbReference type="ARBA" id="ARBA00013673"/>
    </source>
</evidence>
<feature type="domain" description="Ribosomal RNA small subunit methyltransferase E PUA-like" evidence="14">
    <location>
        <begin position="23"/>
        <end position="60"/>
    </location>
</feature>
<evidence type="ECO:0000256" key="1">
    <source>
        <dbReference type="ARBA" id="ARBA00004496"/>
    </source>
</evidence>
<keyword evidence="8 12" id="KW-0808">Transferase</keyword>
<evidence type="ECO:0000256" key="12">
    <source>
        <dbReference type="PIRNR" id="PIRNR015601"/>
    </source>
</evidence>
<comment type="catalytic activity">
    <reaction evidence="11 12">
        <text>uridine(1498) in 16S rRNA + S-adenosyl-L-methionine = N(3)-methyluridine(1498) in 16S rRNA + S-adenosyl-L-homocysteine + H(+)</text>
        <dbReference type="Rhea" id="RHEA:42920"/>
        <dbReference type="Rhea" id="RHEA-COMP:10283"/>
        <dbReference type="Rhea" id="RHEA-COMP:10284"/>
        <dbReference type="ChEBI" id="CHEBI:15378"/>
        <dbReference type="ChEBI" id="CHEBI:57856"/>
        <dbReference type="ChEBI" id="CHEBI:59789"/>
        <dbReference type="ChEBI" id="CHEBI:65315"/>
        <dbReference type="ChEBI" id="CHEBI:74502"/>
        <dbReference type="EC" id="2.1.1.193"/>
    </reaction>
</comment>
<evidence type="ECO:0000256" key="8">
    <source>
        <dbReference type="ARBA" id="ARBA00022679"/>
    </source>
</evidence>
<sequence length="240" mass="26535">MHRFFVSKDLLEGGEIRLEGELAHQLSRVLRLVPGSQILLLDGEGYEAEAKLLNVPKSEAVTAQVGEKRKASGEPTLKITLYQALLKGEKFDWVLQKGTEVGICSFTPVVTERCISERERPERWQKIVREAAEQSRRGRLPQVHETVSLQKALKEMKESTLALVAWENEQHQTLKQVLNSVEKKPESLSLLIGPEGGLSETEVQAACADGISSVTLGARILRAETAGVIASALALYHFNE</sequence>
<dbReference type="SUPFAM" id="SSF75217">
    <property type="entry name" value="alpha/beta knot"/>
    <property type="match status" value="1"/>
</dbReference>
<evidence type="ECO:0000313" key="18">
    <source>
        <dbReference type="Proteomes" id="UP001431572"/>
    </source>
</evidence>
<evidence type="ECO:0000256" key="6">
    <source>
        <dbReference type="ARBA" id="ARBA00022552"/>
    </source>
</evidence>
<comment type="subcellular location">
    <subcellularLocation>
        <location evidence="1 12">Cytoplasm</location>
    </subcellularLocation>
</comment>
<evidence type="ECO:0000259" key="14">
    <source>
        <dbReference type="Pfam" id="PF20260"/>
    </source>
</evidence>
<dbReference type="InterPro" id="IPR006700">
    <property type="entry name" value="RsmE"/>
</dbReference>
<dbReference type="EC" id="2.1.1.193" evidence="3 12"/>
<keyword evidence="7 12" id="KW-0489">Methyltransferase</keyword>
<proteinExistence type="inferred from homology"/>
<evidence type="ECO:0000256" key="5">
    <source>
        <dbReference type="ARBA" id="ARBA00022490"/>
    </source>
</evidence>
<keyword evidence="9 12" id="KW-0949">S-adenosyl-L-methionine</keyword>
<dbReference type="Proteomes" id="UP001431572">
    <property type="component" value="Chromosome 1"/>
</dbReference>
<dbReference type="InterPro" id="IPR029026">
    <property type="entry name" value="tRNA_m1G_MTases_N"/>
</dbReference>
<dbReference type="GO" id="GO:0070042">
    <property type="term" value="F:rRNA (uridine-N3-)-methyltransferase activity"/>
    <property type="evidence" value="ECO:0007669"/>
    <property type="project" value="TreeGrafter"/>
</dbReference>
<name>A0A8T7LZC4_9CHLR</name>
<keyword evidence="5 12" id="KW-0963">Cytoplasm</keyword>
<dbReference type="AlphaFoldDB" id="A0A8T7LZC4"/>
<evidence type="ECO:0000256" key="3">
    <source>
        <dbReference type="ARBA" id="ARBA00012328"/>
    </source>
</evidence>
<gene>
    <name evidence="15" type="ORF">HXX08_02570</name>
    <name evidence="16" type="ORF">OZ401_002434</name>
</gene>
<comment type="function">
    <text evidence="10 12">Specifically methylates the N3 position of the uracil ring of uridine 1498 (m3U1498) in 16S rRNA. Acts on the fully assembled 30S ribosomal subunit.</text>
</comment>
<dbReference type="NCBIfam" id="TIGR00046">
    <property type="entry name" value="RsmE family RNA methyltransferase"/>
    <property type="match status" value="1"/>
</dbReference>
<dbReference type="PANTHER" id="PTHR30027:SF3">
    <property type="entry name" value="16S RRNA (URACIL(1498)-N(3))-METHYLTRANSFERASE"/>
    <property type="match status" value="1"/>
</dbReference>
<accession>A0A8T7LZC4</accession>
<evidence type="ECO:0000256" key="11">
    <source>
        <dbReference type="ARBA" id="ARBA00047944"/>
    </source>
</evidence>
<keyword evidence="18" id="KW-1185">Reference proteome</keyword>